<keyword evidence="1" id="KW-0472">Membrane</keyword>
<dbReference type="PANTHER" id="PTHR31735:SF1">
    <property type="entry name" value="VACUOLAR MEMBRANE PROTEIN YPL162C"/>
    <property type="match status" value="1"/>
</dbReference>
<dbReference type="GO" id="GO:0016020">
    <property type="term" value="C:membrane"/>
    <property type="evidence" value="ECO:0007669"/>
    <property type="project" value="TreeGrafter"/>
</dbReference>
<organism evidence="2 3">
    <name type="scientific">Lagenidium giganteum</name>
    <dbReference type="NCBI Taxonomy" id="4803"/>
    <lineage>
        <taxon>Eukaryota</taxon>
        <taxon>Sar</taxon>
        <taxon>Stramenopiles</taxon>
        <taxon>Oomycota</taxon>
        <taxon>Peronosporomycetes</taxon>
        <taxon>Pythiales</taxon>
        <taxon>Pythiaceae</taxon>
    </lineage>
</organism>
<dbReference type="Proteomes" id="UP001146120">
    <property type="component" value="Unassembled WGS sequence"/>
</dbReference>
<evidence type="ECO:0000256" key="1">
    <source>
        <dbReference type="SAM" id="Phobius"/>
    </source>
</evidence>
<proteinExistence type="predicted"/>
<comment type="caution">
    <text evidence="2">The sequence shown here is derived from an EMBL/GenBank/DDBJ whole genome shotgun (WGS) entry which is preliminary data.</text>
</comment>
<accession>A0AAV2Z8U6</accession>
<sequence>MPARHCYLATQLTHWLTMPHKDDSRCQLLSGTETYAIQMLLGLTAMGTLFYKRHVERPKRTLQIWAMDVSKQAIGATVSHFLNIGISTELPPVTDECVWYFLNFMGDSTLGMIVSLAFLRLQQELAFSMNWTTVQESGEYGNPPSYRIWANQLTAWLLIIVFSKAIVVSVLIASAVPLGTFGELLFHPLREYPFAELLLVMIVCPSFLNVVQFWIQDSFLKRDLSILPPAYARFRHSFEESLQTKLLNE</sequence>
<gene>
    <name evidence="2" type="ORF">N0F65_010659</name>
</gene>
<protein>
    <submittedName>
        <fullName evidence="2">Uncharacterized protein</fullName>
    </submittedName>
</protein>
<dbReference type="EMBL" id="DAKRPA010000027">
    <property type="protein sequence ID" value="DBA02731.1"/>
    <property type="molecule type" value="Genomic_DNA"/>
</dbReference>
<keyword evidence="1" id="KW-1133">Transmembrane helix</keyword>
<dbReference type="PANTHER" id="PTHR31735">
    <property type="entry name" value="VACUOLAR MEMBRANE PROTEIN YPL162C"/>
    <property type="match status" value="1"/>
</dbReference>
<keyword evidence="1" id="KW-0812">Transmembrane</keyword>
<dbReference type="AlphaFoldDB" id="A0AAV2Z8U6"/>
<dbReference type="InterPro" id="IPR022127">
    <property type="entry name" value="STIMATE/YPL162C"/>
</dbReference>
<name>A0AAV2Z8U6_9STRA</name>
<feature type="transmembrane region" description="Helical" evidence="1">
    <location>
        <begin position="155"/>
        <end position="177"/>
    </location>
</feature>
<reference evidence="2" key="1">
    <citation type="submission" date="2022-11" db="EMBL/GenBank/DDBJ databases">
        <authorList>
            <person name="Morgan W.R."/>
            <person name="Tartar A."/>
        </authorList>
    </citation>
    <scope>NUCLEOTIDE SEQUENCE</scope>
    <source>
        <strain evidence="2">ARSEF 373</strain>
    </source>
</reference>
<keyword evidence="3" id="KW-1185">Reference proteome</keyword>
<evidence type="ECO:0000313" key="3">
    <source>
        <dbReference type="Proteomes" id="UP001146120"/>
    </source>
</evidence>
<reference evidence="2" key="2">
    <citation type="journal article" date="2023" name="Microbiol Resour">
        <title>Decontamination and Annotation of the Draft Genome Sequence of the Oomycete Lagenidium giganteum ARSEF 373.</title>
        <authorList>
            <person name="Morgan W.R."/>
            <person name="Tartar A."/>
        </authorList>
    </citation>
    <scope>NUCLEOTIDE SEQUENCE</scope>
    <source>
        <strain evidence="2">ARSEF 373</strain>
    </source>
</reference>
<feature type="transmembrane region" description="Helical" evidence="1">
    <location>
        <begin position="197"/>
        <end position="215"/>
    </location>
</feature>
<feature type="transmembrane region" description="Helical" evidence="1">
    <location>
        <begin position="35"/>
        <end position="52"/>
    </location>
</feature>
<dbReference type="Pfam" id="PF12400">
    <property type="entry name" value="STIMATE"/>
    <property type="match status" value="1"/>
</dbReference>
<evidence type="ECO:0000313" key="2">
    <source>
        <dbReference type="EMBL" id="DBA02731.1"/>
    </source>
</evidence>